<keyword evidence="2" id="KW-1185">Reference proteome</keyword>
<dbReference type="Proteomes" id="UP001163324">
    <property type="component" value="Chromosome 4"/>
</dbReference>
<proteinExistence type="predicted"/>
<gene>
    <name evidence="1" type="ORF">N3K66_004836</name>
</gene>
<protein>
    <submittedName>
        <fullName evidence="1">Uncharacterized protein</fullName>
    </submittedName>
</protein>
<sequence>MSFGGGFGGFGSNQQQQSSGFGGFGAANNNNNNAGGSSLFGANNNTTPSSGGGLFGSNNNNNNTSGGFGGGFGSANTGGFGANKPATTGFGSNTGGGLFGSGTANTGNTGSTFGGFGGGNTTNTSAGFGSNAGTGGGGLFGSNNNQAKPGFGATGSTGFGTSNSTGFGSGGFGAPNNPGLGGGTGDPPGTAQTPFQAHTEKEANATNAFQNILFQEPYRKWSTEELRLADYAQGRRHGNGATGGAGAFGVSSGFGGGFGSNQTQQQQQSTGFGTNNTATTTGGGLFGSTNNNTTSGFGQTNNAFGANNNNTQTGTTGGLFGSKPAATTGGGLFGNNAAQNNTSGGGGLFGSSSTAGGFGTNNASTGFGANNNNNNAANNSSTGLFGANNQQQKPAGLFGSTANNTSSGFGSNTNSNPFGSNTTTNNTAAGGGGGLFGSGAAANSSGGGGGLFGNANNNQQQQTTGGFGTGFGQNNQTQQTGNSLFGNNQAKPAAGGGLFGSGATNTTQGGLFGNASQQQQQNTGGFGANNAPATGGGLFGNKPATGGGLFNNAAQTTNTGGGLFGSANNQAQQSTGGGLFGNANNSQQKPGGMFGSSTTNTGGGGLFGNSQSNQGGGGLFGASNNQQQQNPGLGNSLLGNPQQANTPQSLTANLNDVSAFGSPSLFAGVGGTEVSNPGPLVTPLNGGSKPRRTSILPMYKLAPASASRMGTPQRKGYGFSYSTLGTPTGASPSNSMSSTPGALGRSLLGSSSSGSLSKSVSHNSLRRTLNGDDSILAPGAFSSSTGPKWYGSSGSKKLVINRELRSDLFSTPTKEKTSADANGSRKMTKRVSFSTNQNDSEDATTPMRALPAPEDTPGSQDEETPRQNRSTASPQVSKTSETDQTNGDSGSGVERDAASATPEGTSSSFDNAPGAYWTNPPVQELHAMNRVQRQKIDNLEVGRENIGSIQFKLPVDLSGLEVDDLLGKIIQLEPRSATVYPVTAKKPPVGKGLNVPARITLEQSWPRSGRDKRVASDPKRFNKHVERLKRIPDTEFESYDKDTGVWVFHVEHFTTYGLDDSDDETDADMDASLPSEPPVDSMDEIFDDEEQDDTFAFKQSKGLPGAFEENEFASKIPSKQPFFGDSSADSAPNDLRLSLEEEEADDMDDEYDVSEDEDMARSSPGQHQAAEHDDASSEGGQSVKKGTPGGILRARMRAMKESVGPVQLEVADGDDWAEMLRKSVSPVKRDRQLLRDLNTGSPSRATGTLLDFDDAPDFRKSSIWKKSTIKDRRNNFAESTHEAEKGKGFATSIDLMNSLFEKPKSRQNLRASVSTKGFPKFPYERQDKNLTIEESEQNFHNAGRPTWGPDEMLVVPRPMASAPFRRSLRDSSDILTFQRCSIHTATQDLRIARFATEPSQKFLRAQLRLTDILVVDGVPSAKLRATKLHDMFHDQEMTDPSSIHEKRVWELASILFDDVEIDGDEPSDLARKNKLSQFWTDLVDQASSTSIGLAGSSEDKAVACLAGHRITEACKHLFEGKNFRLATLVPLIGTSDEAKEDMRLQIKAWHGSKMLSEVNDSIRTVYELLSGNVCACEGMKGSAFPVEDCMEPFIISEKFGLDWKRAFGLRLWYAISKKDDLGVAVSKYSDDINQGKEALPQPWFAEQGIRPLWKDVDAGERQDVLWGLLQLYADPNTDLEAVLRPENSQLSPLDMRLSWQLGLALSTTGRVTYGQHAAQKADAATVAYASQLTSAGEWLEAIFVLLHLSDSAVRKQAIQEHLCRHAGLIGAETSANFATLLDNFQIPATWVWEAGALYMRSVTKDPVQEVQCLLRAGAFVEAHRVLSQQVAPQAIVERDYTTLLSIISQFQGNQHLIPDWQLGGEIYSQFLALLQHRAKGEIVPRPVLDKMLGGLHAISEAAPETEMVRYAAISDMADETAREILKFTRKKQNMELRSRILQLPLTQDRLLTYSVDLGMERYKEVMSH</sequence>
<reference evidence="1" key="1">
    <citation type="submission" date="2022-10" db="EMBL/GenBank/DDBJ databases">
        <title>Complete Genome of Trichothecium roseum strain YXFP-22015, a Plant Pathogen Isolated from Citrus.</title>
        <authorList>
            <person name="Wang Y."/>
            <person name="Zhu L."/>
        </authorList>
    </citation>
    <scope>NUCLEOTIDE SEQUENCE</scope>
    <source>
        <strain evidence="1">YXFP-22015</strain>
    </source>
</reference>
<name>A0ACC0V3V6_9HYPO</name>
<comment type="caution">
    <text evidence="1">The sequence shown here is derived from an EMBL/GenBank/DDBJ whole genome shotgun (WGS) entry which is preliminary data.</text>
</comment>
<evidence type="ECO:0000313" key="2">
    <source>
        <dbReference type="Proteomes" id="UP001163324"/>
    </source>
</evidence>
<evidence type="ECO:0000313" key="1">
    <source>
        <dbReference type="EMBL" id="KAI9900574.1"/>
    </source>
</evidence>
<organism evidence="1 2">
    <name type="scientific">Trichothecium roseum</name>
    <dbReference type="NCBI Taxonomy" id="47278"/>
    <lineage>
        <taxon>Eukaryota</taxon>
        <taxon>Fungi</taxon>
        <taxon>Dikarya</taxon>
        <taxon>Ascomycota</taxon>
        <taxon>Pezizomycotina</taxon>
        <taxon>Sordariomycetes</taxon>
        <taxon>Hypocreomycetidae</taxon>
        <taxon>Hypocreales</taxon>
        <taxon>Hypocreales incertae sedis</taxon>
        <taxon>Trichothecium</taxon>
    </lineage>
</organism>
<accession>A0ACC0V3V6</accession>
<dbReference type="EMBL" id="CM047943">
    <property type="protein sequence ID" value="KAI9900574.1"/>
    <property type="molecule type" value="Genomic_DNA"/>
</dbReference>